<keyword evidence="1" id="KW-0472">Membrane</keyword>
<evidence type="ECO:0000313" key="3">
    <source>
        <dbReference type="Proteomes" id="UP001642540"/>
    </source>
</evidence>
<dbReference type="EMBL" id="CAXLJM020000072">
    <property type="protein sequence ID" value="CAL8126880.1"/>
    <property type="molecule type" value="Genomic_DNA"/>
</dbReference>
<feature type="transmembrane region" description="Helical" evidence="1">
    <location>
        <begin position="154"/>
        <end position="174"/>
    </location>
</feature>
<feature type="transmembrane region" description="Helical" evidence="1">
    <location>
        <begin position="315"/>
        <end position="333"/>
    </location>
</feature>
<name>A0ABP1RG45_9HEXA</name>
<accession>A0ABP1RG45</accession>
<evidence type="ECO:0000256" key="1">
    <source>
        <dbReference type="SAM" id="Phobius"/>
    </source>
</evidence>
<keyword evidence="1" id="KW-0812">Transmembrane</keyword>
<feature type="transmembrane region" description="Helical" evidence="1">
    <location>
        <begin position="36"/>
        <end position="58"/>
    </location>
</feature>
<reference evidence="2 3" key="1">
    <citation type="submission" date="2024-08" db="EMBL/GenBank/DDBJ databases">
        <authorList>
            <person name="Cucini C."/>
            <person name="Frati F."/>
        </authorList>
    </citation>
    <scope>NUCLEOTIDE SEQUENCE [LARGE SCALE GENOMIC DNA]</scope>
</reference>
<comment type="caution">
    <text evidence="2">The sequence shown here is derived from an EMBL/GenBank/DDBJ whole genome shotgun (WGS) entry which is preliminary data.</text>
</comment>
<proteinExistence type="predicted"/>
<evidence type="ECO:0008006" key="4">
    <source>
        <dbReference type="Google" id="ProtNLM"/>
    </source>
</evidence>
<evidence type="ECO:0000313" key="2">
    <source>
        <dbReference type="EMBL" id="CAL8126880.1"/>
    </source>
</evidence>
<protein>
    <recommendedName>
        <fullName evidence="4">Gustatory receptor</fullName>
    </recommendedName>
</protein>
<sequence length="441" mass="50097">MDNFAALKKQPHTILTIDHKLILQTKVASPNQDKKALSNIITIFFKFAYYHGLSPFMIKDDSSKPVHVTWWFPKMVWIMNLVPCMLFRTAESRLILDFATDWNPAEYFRVFHALLKVVFHMTLWYYLWYKSEAYLTIVRFIHNSKNLPVPKAKILVKLLPLLLGVLFTVIAVILGTNSVTTLFNCSDSIGSDEYFGKVFRMWAERGKYALFLINKSPACEHINVNTSLSLNDIAIGIFSGVGILFRQVSGFCEELLLPSGICVFWLCSKEFSTRLTIASSSNQDVTSNLWEPIMAWYSSLKELSVLIKNAYADLLLYRLILLIFDVPITFGIVDNIADQIRFLIMFLASAGSFIVAADAHKQIQTFESWVSKMVALDVPWLSSQRLAMLLHELQTNSVGISLNVGFTITYSLVANASGVLITYFIICVQYRNSPNNKLLSE</sequence>
<dbReference type="Proteomes" id="UP001642540">
    <property type="component" value="Unassembled WGS sequence"/>
</dbReference>
<feature type="transmembrane region" description="Helical" evidence="1">
    <location>
        <begin position="408"/>
        <end position="428"/>
    </location>
</feature>
<feature type="transmembrane region" description="Helical" evidence="1">
    <location>
        <begin position="339"/>
        <end position="357"/>
    </location>
</feature>
<feature type="transmembrane region" description="Helical" evidence="1">
    <location>
        <begin position="107"/>
        <end position="127"/>
    </location>
</feature>
<keyword evidence="1" id="KW-1133">Transmembrane helix</keyword>
<gene>
    <name evidence="2" type="ORF">ODALV1_LOCUS21594</name>
</gene>
<organism evidence="2 3">
    <name type="scientific">Orchesella dallaii</name>
    <dbReference type="NCBI Taxonomy" id="48710"/>
    <lineage>
        <taxon>Eukaryota</taxon>
        <taxon>Metazoa</taxon>
        <taxon>Ecdysozoa</taxon>
        <taxon>Arthropoda</taxon>
        <taxon>Hexapoda</taxon>
        <taxon>Collembola</taxon>
        <taxon>Entomobryomorpha</taxon>
        <taxon>Entomobryoidea</taxon>
        <taxon>Orchesellidae</taxon>
        <taxon>Orchesellinae</taxon>
        <taxon>Orchesella</taxon>
    </lineage>
</organism>
<keyword evidence="3" id="KW-1185">Reference proteome</keyword>